<reference evidence="3" key="1">
    <citation type="journal article" date="2013" name="Stand. Genomic Sci.">
        <title>Genome sequence of the thermophilic fresh-water bacterium Spirochaeta caldaria type strain (H1(T)), reclassification of Spirochaeta caldaria, Spirochaeta stenostrepta, and Spirochaeta zuelzerae in the genus Treponema as Treponema caldaria comb. nov., Treponema stenostrepta comb. nov., and Treponema zuelzerae comb. nov., and emendation of the genus Treponema.</title>
        <authorList>
            <person name="Abt B."/>
            <person name="Goker M."/>
            <person name="Scheuner C."/>
            <person name="Han C."/>
            <person name="Lu M."/>
            <person name="Misra M."/>
            <person name="Lapidus A."/>
            <person name="Nolan M."/>
            <person name="Lucas S."/>
            <person name="Hammon N."/>
            <person name="Deshpande S."/>
            <person name="Cheng J.F."/>
            <person name="Tapia R."/>
            <person name="Goodwin L.A."/>
            <person name="Pitluck S."/>
            <person name="Liolios K."/>
            <person name="Pagani I."/>
            <person name="Ivanova N."/>
            <person name="Mavromatis K."/>
            <person name="Mikhailova N."/>
            <person name="Huntemann M."/>
            <person name="Pati A."/>
            <person name="Chen A."/>
            <person name="Palaniappan K."/>
            <person name="Land M."/>
            <person name="Hauser L."/>
            <person name="Jeffries C.D."/>
            <person name="Rohde M."/>
            <person name="Spring S."/>
            <person name="Gronow S."/>
            <person name="Detter J.C."/>
            <person name="Bristow J."/>
            <person name="Eisen J.A."/>
            <person name="Markowitz V."/>
            <person name="Hugenholtz P."/>
            <person name="Kyrpides N.C."/>
            <person name="Woyke T."/>
            <person name="Klenk H.P."/>
        </authorList>
    </citation>
    <scope>NUCLEOTIDE SEQUENCE</scope>
    <source>
        <strain evidence="3">ATCC 51460 / DSM 7334 / H1</strain>
    </source>
</reference>
<keyword evidence="1" id="KW-0472">Membrane</keyword>
<feature type="transmembrane region" description="Helical" evidence="1">
    <location>
        <begin position="59"/>
        <end position="79"/>
    </location>
</feature>
<protein>
    <submittedName>
        <fullName evidence="2">Uncharacterized protein</fullName>
    </submittedName>
</protein>
<evidence type="ECO:0000256" key="1">
    <source>
        <dbReference type="SAM" id="Phobius"/>
    </source>
</evidence>
<keyword evidence="1" id="KW-1133">Transmembrane helix</keyword>
<organism evidence="2 3">
    <name type="scientific">Gracilinema caldarium (strain ATCC 51460 / DSM 7334 / H1)</name>
    <name type="common">Treponema caldarium</name>
    <dbReference type="NCBI Taxonomy" id="744872"/>
    <lineage>
        <taxon>Bacteria</taxon>
        <taxon>Pseudomonadati</taxon>
        <taxon>Spirochaetota</taxon>
        <taxon>Spirochaetia</taxon>
        <taxon>Spirochaetales</taxon>
        <taxon>Breznakiellaceae</taxon>
        <taxon>Gracilinema</taxon>
    </lineage>
</organism>
<accession>F8F1Z2</accession>
<dbReference type="EMBL" id="CP002868">
    <property type="protein sequence ID" value="AEJ19839.1"/>
    <property type="molecule type" value="Genomic_DNA"/>
</dbReference>
<dbReference type="KEGG" id="scd:Spica_1696"/>
<feature type="transmembrane region" description="Helical" evidence="1">
    <location>
        <begin position="121"/>
        <end position="141"/>
    </location>
</feature>
<dbReference type="HOGENOM" id="CLU_1342751_0_0_12"/>
<feature type="transmembrane region" description="Helical" evidence="1">
    <location>
        <begin position="148"/>
        <end position="171"/>
    </location>
</feature>
<dbReference type="RefSeq" id="WP_013969148.1">
    <property type="nucleotide sequence ID" value="NC_015732.1"/>
</dbReference>
<dbReference type="OrthoDB" id="360742at2"/>
<evidence type="ECO:0000313" key="3">
    <source>
        <dbReference type="Proteomes" id="UP000000503"/>
    </source>
</evidence>
<keyword evidence="3" id="KW-1185">Reference proteome</keyword>
<feature type="transmembrane region" description="Helical" evidence="1">
    <location>
        <begin position="177"/>
        <end position="197"/>
    </location>
</feature>
<sequence length="220" mass="25489">MILFSMLWIPALYLFVEALQQPKDREKKGMILAIFGGTVMGILAFFFPQLVPEGSFGIIQWIHGFIDVIALPVLIPLCFRYLLQIRYKHQIYIEINQFILIWLIPMALVKSIQWNIYKDGILLVLTPGLWGALSIGIPWLLEKAEEEIGFFSFFFYAMAYVLPLFATTAYWAWFLKLYLVAVLAAIVSFLPGVWYLVTNYWRFVQQRGLDHSLGNHNDSP</sequence>
<feature type="transmembrane region" description="Helical" evidence="1">
    <location>
        <begin position="29"/>
        <end position="47"/>
    </location>
</feature>
<evidence type="ECO:0000313" key="2">
    <source>
        <dbReference type="EMBL" id="AEJ19839.1"/>
    </source>
</evidence>
<keyword evidence="1" id="KW-0812">Transmembrane</keyword>
<feature type="transmembrane region" description="Helical" evidence="1">
    <location>
        <begin position="91"/>
        <end position="109"/>
    </location>
</feature>
<dbReference type="Proteomes" id="UP000000503">
    <property type="component" value="Chromosome"/>
</dbReference>
<name>F8F1Z2_GRAC1</name>
<dbReference type="eggNOG" id="ENOG5030UNH">
    <property type="taxonomic scope" value="Bacteria"/>
</dbReference>
<dbReference type="STRING" id="744872.Spica_1696"/>
<dbReference type="AlphaFoldDB" id="F8F1Z2"/>
<proteinExistence type="predicted"/>
<gene>
    <name evidence="2" type="ordered locus">Spica_1696</name>
</gene>